<dbReference type="InterPro" id="IPR039374">
    <property type="entry name" value="SIP_fam"/>
</dbReference>
<dbReference type="InterPro" id="IPR017938">
    <property type="entry name" value="Riboflavin_synthase-like_b-brl"/>
</dbReference>
<name>A0ABS2L6V6_9MICO</name>
<dbReference type="Pfam" id="PF08021">
    <property type="entry name" value="FAD_binding_9"/>
    <property type="match status" value="1"/>
</dbReference>
<evidence type="ECO:0000313" key="2">
    <source>
        <dbReference type="EMBL" id="MBM7472460.1"/>
    </source>
</evidence>
<dbReference type="Pfam" id="PF04954">
    <property type="entry name" value="SIP"/>
    <property type="match status" value="1"/>
</dbReference>
<dbReference type="RefSeq" id="WP_205109227.1">
    <property type="nucleotide sequence ID" value="NZ_BAAAHT010000013.1"/>
</dbReference>
<evidence type="ECO:0000259" key="1">
    <source>
        <dbReference type="PROSITE" id="PS51384"/>
    </source>
</evidence>
<dbReference type="CDD" id="cd06193">
    <property type="entry name" value="siderophore_interacting"/>
    <property type="match status" value="1"/>
</dbReference>
<accession>A0ABS2L6V6</accession>
<organism evidence="2 3">
    <name type="scientific">Subtercola frigoramans</name>
    <dbReference type="NCBI Taxonomy" id="120298"/>
    <lineage>
        <taxon>Bacteria</taxon>
        <taxon>Bacillati</taxon>
        <taxon>Actinomycetota</taxon>
        <taxon>Actinomycetes</taxon>
        <taxon>Micrococcales</taxon>
        <taxon>Microbacteriaceae</taxon>
        <taxon>Subtercola</taxon>
    </lineage>
</organism>
<keyword evidence="3" id="KW-1185">Reference proteome</keyword>
<dbReference type="PANTHER" id="PTHR30157">
    <property type="entry name" value="FERRIC REDUCTASE, NADPH-DEPENDENT"/>
    <property type="match status" value="1"/>
</dbReference>
<protein>
    <submittedName>
        <fullName evidence="2">NADPH-dependent ferric siderophore reductase</fullName>
    </submittedName>
</protein>
<dbReference type="EMBL" id="JAFBBU010000001">
    <property type="protein sequence ID" value="MBM7472460.1"/>
    <property type="molecule type" value="Genomic_DNA"/>
</dbReference>
<dbReference type="SUPFAM" id="SSF63380">
    <property type="entry name" value="Riboflavin synthase domain-like"/>
    <property type="match status" value="1"/>
</dbReference>
<sequence length="306" mass="32528">MSSESPFVLARVRVATVDRLSPSFIRIGFRGSDLDDVGTPGQVFDQRIKLIFPAASGELPSLSGDAGWYQEWLALPEDSRGSIRTYSIRDLVVDGGTTTVVIDFVLHLDPEASGPASSWANDAAVGDHILLLGPRRGRTDGGGIEYSPGSAGTVVLAGDETAAPAIARILGDADRAVRGVAFIEVPHHDDVLAIDAPAGVEVRWLPRAELPHGGALQLAVLDYLGAGIQSCTEQSPGDELLWETPTYSGLGESLGDGGHPAERYYWIAGESGVVTTLRRHLVKDLGVSRSQVAFMGYWRKGVAMRG</sequence>
<feature type="domain" description="FAD-binding FR-type" evidence="1">
    <location>
        <begin position="7"/>
        <end position="141"/>
    </location>
</feature>
<gene>
    <name evidence="2" type="ORF">JOE66_002094</name>
</gene>
<dbReference type="Gene3D" id="3.40.50.80">
    <property type="entry name" value="Nucleotide-binding domain of ferredoxin-NADP reductase (FNR) module"/>
    <property type="match status" value="1"/>
</dbReference>
<dbReference type="InterPro" id="IPR039261">
    <property type="entry name" value="FNR_nucleotide-bd"/>
</dbReference>
<dbReference type="Gene3D" id="2.40.30.10">
    <property type="entry name" value="Translation factors"/>
    <property type="match status" value="1"/>
</dbReference>
<dbReference type="InterPro" id="IPR017927">
    <property type="entry name" value="FAD-bd_FR_type"/>
</dbReference>
<dbReference type="PANTHER" id="PTHR30157:SF0">
    <property type="entry name" value="NADPH-DEPENDENT FERRIC-CHELATE REDUCTASE"/>
    <property type="match status" value="1"/>
</dbReference>
<reference evidence="2 3" key="1">
    <citation type="submission" date="2021-01" db="EMBL/GenBank/DDBJ databases">
        <title>Sequencing the genomes of 1000 actinobacteria strains.</title>
        <authorList>
            <person name="Klenk H.-P."/>
        </authorList>
    </citation>
    <scope>NUCLEOTIDE SEQUENCE [LARGE SCALE GENOMIC DNA]</scope>
    <source>
        <strain evidence="2 3">DSM 13057</strain>
    </source>
</reference>
<dbReference type="Proteomes" id="UP000776164">
    <property type="component" value="Unassembled WGS sequence"/>
</dbReference>
<dbReference type="InterPro" id="IPR013113">
    <property type="entry name" value="SIP_FAD-bd"/>
</dbReference>
<dbReference type="InterPro" id="IPR007037">
    <property type="entry name" value="SIP_rossman_dom"/>
</dbReference>
<proteinExistence type="predicted"/>
<dbReference type="PROSITE" id="PS51384">
    <property type="entry name" value="FAD_FR"/>
    <property type="match status" value="1"/>
</dbReference>
<evidence type="ECO:0000313" key="3">
    <source>
        <dbReference type="Proteomes" id="UP000776164"/>
    </source>
</evidence>
<comment type="caution">
    <text evidence="2">The sequence shown here is derived from an EMBL/GenBank/DDBJ whole genome shotgun (WGS) entry which is preliminary data.</text>
</comment>